<reference evidence="6 7" key="1">
    <citation type="submission" date="2018-08" db="EMBL/GenBank/DDBJ databases">
        <title>A genome reference for cultivated species of the human gut microbiota.</title>
        <authorList>
            <person name="Zou Y."/>
            <person name="Xue W."/>
            <person name="Luo G."/>
        </authorList>
    </citation>
    <scope>NUCLEOTIDE SEQUENCE [LARGE SCALE GENOMIC DNA]</scope>
    <source>
        <strain evidence="6 7">TM09-12</strain>
    </source>
</reference>
<dbReference type="GO" id="GO:0003700">
    <property type="term" value="F:DNA-binding transcription factor activity"/>
    <property type="evidence" value="ECO:0007669"/>
    <property type="project" value="TreeGrafter"/>
</dbReference>
<dbReference type="Proteomes" id="UP000263014">
    <property type="component" value="Unassembled WGS sequence"/>
</dbReference>
<dbReference type="InterPro" id="IPR046335">
    <property type="entry name" value="LacI/GalR-like_sensor"/>
</dbReference>
<dbReference type="Pfam" id="PF13377">
    <property type="entry name" value="Peripla_BP_3"/>
    <property type="match status" value="1"/>
</dbReference>
<keyword evidence="1" id="KW-0678">Repressor</keyword>
<dbReference type="PANTHER" id="PTHR30146:SF148">
    <property type="entry name" value="HTH-TYPE TRANSCRIPTIONAL REPRESSOR PURR-RELATED"/>
    <property type="match status" value="1"/>
</dbReference>
<keyword evidence="4" id="KW-0804">Transcription</keyword>
<feature type="domain" description="HTH lacI-type" evidence="5">
    <location>
        <begin position="14"/>
        <end position="68"/>
    </location>
</feature>
<keyword evidence="2" id="KW-0805">Transcription regulation</keyword>
<evidence type="ECO:0000313" key="7">
    <source>
        <dbReference type="Proteomes" id="UP000263014"/>
    </source>
</evidence>
<dbReference type="PRINTS" id="PR00036">
    <property type="entry name" value="HTHLACI"/>
</dbReference>
<organism evidence="6 7">
    <name type="scientific">Hungatella hathewayi</name>
    <dbReference type="NCBI Taxonomy" id="154046"/>
    <lineage>
        <taxon>Bacteria</taxon>
        <taxon>Bacillati</taxon>
        <taxon>Bacillota</taxon>
        <taxon>Clostridia</taxon>
        <taxon>Lachnospirales</taxon>
        <taxon>Lachnospiraceae</taxon>
        <taxon>Hungatella</taxon>
    </lineage>
</organism>
<evidence type="ECO:0000313" key="6">
    <source>
        <dbReference type="EMBL" id="RGI97319.1"/>
    </source>
</evidence>
<dbReference type="InterPro" id="IPR028082">
    <property type="entry name" value="Peripla_BP_I"/>
</dbReference>
<dbReference type="PANTHER" id="PTHR30146">
    <property type="entry name" value="LACI-RELATED TRANSCRIPTIONAL REPRESSOR"/>
    <property type="match status" value="1"/>
</dbReference>
<dbReference type="EMBL" id="QSON01000020">
    <property type="protein sequence ID" value="RGI97319.1"/>
    <property type="molecule type" value="Genomic_DNA"/>
</dbReference>
<name>A0A374NZQ2_9FIRM</name>
<keyword evidence="3" id="KW-0238">DNA-binding</keyword>
<dbReference type="SMART" id="SM00354">
    <property type="entry name" value="HTH_LACI"/>
    <property type="match status" value="1"/>
</dbReference>
<evidence type="ECO:0000256" key="3">
    <source>
        <dbReference type="ARBA" id="ARBA00023125"/>
    </source>
</evidence>
<dbReference type="Pfam" id="PF00356">
    <property type="entry name" value="LacI"/>
    <property type="match status" value="1"/>
</dbReference>
<dbReference type="CDD" id="cd06267">
    <property type="entry name" value="PBP1_LacI_sugar_binding-like"/>
    <property type="match status" value="1"/>
</dbReference>
<dbReference type="CDD" id="cd01392">
    <property type="entry name" value="HTH_LacI"/>
    <property type="match status" value="1"/>
</dbReference>
<dbReference type="SUPFAM" id="SSF47413">
    <property type="entry name" value="lambda repressor-like DNA-binding domains"/>
    <property type="match status" value="1"/>
</dbReference>
<evidence type="ECO:0000256" key="4">
    <source>
        <dbReference type="ARBA" id="ARBA00023163"/>
    </source>
</evidence>
<evidence type="ECO:0000259" key="5">
    <source>
        <dbReference type="PROSITE" id="PS50932"/>
    </source>
</evidence>
<dbReference type="SUPFAM" id="SSF53822">
    <property type="entry name" value="Periplasmic binding protein-like I"/>
    <property type="match status" value="1"/>
</dbReference>
<dbReference type="Gene3D" id="3.40.50.2300">
    <property type="match status" value="2"/>
</dbReference>
<evidence type="ECO:0000256" key="1">
    <source>
        <dbReference type="ARBA" id="ARBA00022491"/>
    </source>
</evidence>
<dbReference type="InterPro" id="IPR000843">
    <property type="entry name" value="HTH_LacI"/>
</dbReference>
<dbReference type="Gene3D" id="1.10.260.40">
    <property type="entry name" value="lambda repressor-like DNA-binding domains"/>
    <property type="match status" value="1"/>
</dbReference>
<dbReference type="PROSITE" id="PS50932">
    <property type="entry name" value="HTH_LACI_2"/>
    <property type="match status" value="1"/>
</dbReference>
<comment type="caution">
    <text evidence="6">The sequence shown here is derived from an EMBL/GenBank/DDBJ whole genome shotgun (WGS) entry which is preliminary data.</text>
</comment>
<protein>
    <submittedName>
        <fullName evidence="6">LacI family transcriptional regulator</fullName>
    </submittedName>
</protein>
<gene>
    <name evidence="6" type="ORF">DXD79_28250</name>
</gene>
<evidence type="ECO:0000256" key="2">
    <source>
        <dbReference type="ARBA" id="ARBA00023015"/>
    </source>
</evidence>
<sequence>MTNGSGTKNRGESLNISDIAVKAGVSVSTVSRVINNSPNVNVGTRCRILKIMEETGYVPSSIARNMMSKSNRSIGLFITDILNPFFNEMIKGVENVVNAEDYSLLIYAIGNSLQKEEESLDKLIRDRACGLIVTSCRLHSEKFLERAQKYFNIVSIQSNLNNVDNIGVTDEKGTCDMIRYLIGLGHSQIAVIGYNEALPTSDARFAGFIKAMADAKLAVSDNQIIRVEPGEGKCYEATLELLLRRDRPTAIHCINEYIASEVYRAIKDVGLSIPHDISLTGFDNLFISELMEPKLTTVSQPVRRMGEMAAKCVIRRHQYPDEEIQNIVFPTKLIIRDSATIPCVMK</sequence>
<dbReference type="PROSITE" id="PS00356">
    <property type="entry name" value="HTH_LACI_1"/>
    <property type="match status" value="1"/>
</dbReference>
<accession>A0A374NZQ2</accession>
<dbReference type="InterPro" id="IPR010982">
    <property type="entry name" value="Lambda_DNA-bd_dom_sf"/>
</dbReference>
<proteinExistence type="predicted"/>
<dbReference type="AlphaFoldDB" id="A0A374NZQ2"/>
<dbReference type="GO" id="GO:0000976">
    <property type="term" value="F:transcription cis-regulatory region binding"/>
    <property type="evidence" value="ECO:0007669"/>
    <property type="project" value="TreeGrafter"/>
</dbReference>